<dbReference type="EMBL" id="WRXO01000002">
    <property type="protein sequence ID" value="MVT40682.1"/>
    <property type="molecule type" value="Genomic_DNA"/>
</dbReference>
<dbReference type="InterPro" id="IPR013762">
    <property type="entry name" value="Integrase-like_cat_sf"/>
</dbReference>
<dbReference type="Pfam" id="PF02899">
    <property type="entry name" value="Phage_int_SAM_1"/>
    <property type="match status" value="1"/>
</dbReference>
<keyword evidence="5" id="KW-0229">DNA integration</keyword>
<evidence type="ECO:0000313" key="13">
    <source>
        <dbReference type="Proteomes" id="UP000468388"/>
    </source>
</evidence>
<organism evidence="12 13">
    <name type="scientific">Chitinophaga oryziterrae</name>
    <dbReference type="NCBI Taxonomy" id="1031224"/>
    <lineage>
        <taxon>Bacteria</taxon>
        <taxon>Pseudomonadati</taxon>
        <taxon>Bacteroidota</taxon>
        <taxon>Chitinophagia</taxon>
        <taxon>Chitinophagales</taxon>
        <taxon>Chitinophagaceae</taxon>
        <taxon>Chitinophaga</taxon>
    </lineage>
</organism>
<protein>
    <submittedName>
        <fullName evidence="12">Tyrosine-type recombinase/integrase</fullName>
    </submittedName>
</protein>
<dbReference type="PANTHER" id="PTHR30349:SF77">
    <property type="entry name" value="TYROSINE RECOMBINASE XERC"/>
    <property type="match status" value="1"/>
</dbReference>
<feature type="domain" description="Core-binding (CB)" evidence="11">
    <location>
        <begin position="3"/>
        <end position="90"/>
    </location>
</feature>
<dbReference type="InterPro" id="IPR050090">
    <property type="entry name" value="Tyrosine_recombinase_XerCD"/>
</dbReference>
<keyword evidence="13" id="KW-1185">Reference proteome</keyword>
<dbReference type="GO" id="GO:0005737">
    <property type="term" value="C:cytoplasm"/>
    <property type="evidence" value="ECO:0007669"/>
    <property type="project" value="UniProtKB-SubCell"/>
</dbReference>
<dbReference type="Pfam" id="PF00589">
    <property type="entry name" value="Phage_integrase"/>
    <property type="match status" value="1"/>
</dbReference>
<dbReference type="AlphaFoldDB" id="A0A6N8J995"/>
<dbReference type="InterPro" id="IPR010998">
    <property type="entry name" value="Integrase_recombinase_N"/>
</dbReference>
<dbReference type="GO" id="GO:0051301">
    <property type="term" value="P:cell division"/>
    <property type="evidence" value="ECO:0007669"/>
    <property type="project" value="UniProtKB-KW"/>
</dbReference>
<comment type="caution">
    <text evidence="12">The sequence shown here is derived from an EMBL/GenBank/DDBJ whole genome shotgun (WGS) entry which is preliminary data.</text>
</comment>
<evidence type="ECO:0000256" key="1">
    <source>
        <dbReference type="ARBA" id="ARBA00004496"/>
    </source>
</evidence>
<dbReference type="InterPro" id="IPR044068">
    <property type="entry name" value="CB"/>
</dbReference>
<dbReference type="OrthoDB" id="9801717at2"/>
<dbReference type="Proteomes" id="UP000468388">
    <property type="component" value="Unassembled WGS sequence"/>
</dbReference>
<dbReference type="SUPFAM" id="SSF56349">
    <property type="entry name" value="DNA breaking-rejoining enzymes"/>
    <property type="match status" value="1"/>
</dbReference>
<evidence type="ECO:0000256" key="2">
    <source>
        <dbReference type="ARBA" id="ARBA00022490"/>
    </source>
</evidence>
<keyword evidence="4" id="KW-0159">Chromosome partition</keyword>
<keyword evidence="8" id="KW-0131">Cell cycle</keyword>
<reference evidence="12 13" key="1">
    <citation type="submission" date="2019-12" db="EMBL/GenBank/DDBJ databases">
        <title>The draft genomic sequence of strain Chitinophaga oryziterrae JCM 16595.</title>
        <authorList>
            <person name="Zhang X."/>
        </authorList>
    </citation>
    <scope>NUCLEOTIDE SEQUENCE [LARGE SCALE GENOMIC DNA]</scope>
    <source>
        <strain evidence="12 13">JCM 16595</strain>
    </source>
</reference>
<evidence type="ECO:0000313" key="12">
    <source>
        <dbReference type="EMBL" id="MVT40682.1"/>
    </source>
</evidence>
<comment type="subcellular location">
    <subcellularLocation>
        <location evidence="1">Cytoplasm</location>
    </subcellularLocation>
</comment>
<keyword evidence="3" id="KW-0132">Cell division</keyword>
<keyword evidence="7" id="KW-0233">DNA recombination</keyword>
<keyword evidence="2" id="KW-0963">Cytoplasm</keyword>
<feature type="domain" description="Tyr recombinase" evidence="10">
    <location>
        <begin position="111"/>
        <end position="307"/>
    </location>
</feature>
<dbReference type="InterPro" id="IPR011010">
    <property type="entry name" value="DNA_brk_join_enz"/>
</dbReference>
<dbReference type="GO" id="GO:0003677">
    <property type="term" value="F:DNA binding"/>
    <property type="evidence" value="ECO:0007669"/>
    <property type="project" value="UniProtKB-UniRule"/>
</dbReference>
<dbReference type="GO" id="GO:0015074">
    <property type="term" value="P:DNA integration"/>
    <property type="evidence" value="ECO:0007669"/>
    <property type="project" value="UniProtKB-KW"/>
</dbReference>
<dbReference type="GO" id="GO:0007059">
    <property type="term" value="P:chromosome segregation"/>
    <property type="evidence" value="ECO:0007669"/>
    <property type="project" value="UniProtKB-KW"/>
</dbReference>
<evidence type="ECO:0000256" key="4">
    <source>
        <dbReference type="ARBA" id="ARBA00022829"/>
    </source>
</evidence>
<dbReference type="Gene3D" id="1.10.443.10">
    <property type="entry name" value="Intergrase catalytic core"/>
    <property type="match status" value="1"/>
</dbReference>
<accession>A0A6N8J995</accession>
<dbReference type="GO" id="GO:0006310">
    <property type="term" value="P:DNA recombination"/>
    <property type="evidence" value="ECO:0007669"/>
    <property type="project" value="UniProtKB-KW"/>
</dbReference>
<dbReference type="Gene3D" id="1.10.150.130">
    <property type="match status" value="1"/>
</dbReference>
<name>A0A6N8J995_9BACT</name>
<evidence type="ECO:0000256" key="6">
    <source>
        <dbReference type="ARBA" id="ARBA00023125"/>
    </source>
</evidence>
<evidence type="ECO:0000256" key="5">
    <source>
        <dbReference type="ARBA" id="ARBA00022908"/>
    </source>
</evidence>
<dbReference type="PROSITE" id="PS51898">
    <property type="entry name" value="TYR_RECOMBINASE"/>
    <property type="match status" value="1"/>
</dbReference>
<dbReference type="InterPro" id="IPR002104">
    <property type="entry name" value="Integrase_catalytic"/>
</dbReference>
<dbReference type="RefSeq" id="WP_157299323.1">
    <property type="nucleotide sequence ID" value="NZ_BAAAZB010000010.1"/>
</dbReference>
<sequence length="313" mass="35972">MSEELHPVAIRFLAYIRLEKRYSEHTFAAYQQDLTQFFTFLQSSYGDVPLKGITHSHVRTWLAWLMEHSNVAKTVNRKISSLKSFFKYALRHGEVSMTPMTKVTAPKIGKRLPGFIDEKGMRALEDNHSMRRGEEKEPVFMDGLEGRTHQLIFELLYNTGIRLSELISLKERHIDAGNLSIKVLGKGNKERIIPISPHLMEEINTYRAVCRKELAEYDQEVLLVNPKSGRKLYPKYVYNVVRDYLTRHEITTINRKSPHILRHTFATHLTNNGADLNAVKELLGHSSLASTQVYTSNSIEKLKAAFKKAHPKG</sequence>
<dbReference type="PROSITE" id="PS51900">
    <property type="entry name" value="CB"/>
    <property type="match status" value="1"/>
</dbReference>
<evidence type="ECO:0000256" key="7">
    <source>
        <dbReference type="ARBA" id="ARBA00023172"/>
    </source>
</evidence>
<dbReference type="PANTHER" id="PTHR30349">
    <property type="entry name" value="PHAGE INTEGRASE-RELATED"/>
    <property type="match status" value="1"/>
</dbReference>
<gene>
    <name evidence="12" type="ORF">GO495_08810</name>
</gene>
<evidence type="ECO:0000256" key="3">
    <source>
        <dbReference type="ARBA" id="ARBA00022618"/>
    </source>
</evidence>
<evidence type="ECO:0000259" key="10">
    <source>
        <dbReference type="PROSITE" id="PS51898"/>
    </source>
</evidence>
<evidence type="ECO:0000256" key="9">
    <source>
        <dbReference type="PROSITE-ProRule" id="PRU01248"/>
    </source>
</evidence>
<keyword evidence="6 9" id="KW-0238">DNA-binding</keyword>
<dbReference type="InterPro" id="IPR004107">
    <property type="entry name" value="Integrase_SAM-like_N"/>
</dbReference>
<evidence type="ECO:0000256" key="8">
    <source>
        <dbReference type="ARBA" id="ARBA00023306"/>
    </source>
</evidence>
<proteinExistence type="predicted"/>
<evidence type="ECO:0000259" key="11">
    <source>
        <dbReference type="PROSITE" id="PS51900"/>
    </source>
</evidence>